<dbReference type="RefSeq" id="WP_034559154.1">
    <property type="nucleotide sequence ID" value="NZ_FZML01000017.1"/>
</dbReference>
<protein>
    <recommendedName>
        <fullName evidence="5">Outer membrane beta-barrel protein</fullName>
    </recommendedName>
</protein>
<dbReference type="EMBL" id="UGJE01000002">
    <property type="protein sequence ID" value="STQ87171.1"/>
    <property type="molecule type" value="Genomic_DNA"/>
</dbReference>
<accession>A0A099TVV9</accession>
<keyword evidence="4" id="KW-1185">Reference proteome</keyword>
<proteinExistence type="predicted"/>
<sequence length="264" mass="30178">MFFRIIISVAMLSFYLCPAEEIDSKEENSMKAHAKYIYEREQKNTQAPQKLSREELQRGFNNAKTQEEIDNSNNIVIRKAYKSHLYLAIQAGVTFSAVDSNINSLPTLSVNVGYQNFLGILSHQLGFRIFVDSLIATNALKSLKTSAFDDFVDTTFSFVGVGTALLYEVPINGRWNYGISAGYGIGYMTYEDLFWDSLNGFSTNISLTNYFSYKERYKIELGFKTFFYHYGIYVQRKLGNITTLIESSNFARPVSIVMGFHYVF</sequence>
<reference evidence="1 4" key="2">
    <citation type="submission" date="2018-06" db="EMBL/GenBank/DDBJ databases">
        <authorList>
            <consortium name="Pathogen Informatics"/>
            <person name="Doyle S."/>
        </authorList>
    </citation>
    <scope>NUCLEOTIDE SEQUENCE [LARGE SCALE GENOMIC DNA]</scope>
    <source>
        <strain evidence="1 4">NCTC12714</strain>
    </source>
</reference>
<dbReference type="AlphaFoldDB" id="A0A099TVV9"/>
<dbReference type="OrthoDB" id="5319376at2"/>
<evidence type="ECO:0000313" key="2">
    <source>
        <dbReference type="EMBL" id="TLE01303.1"/>
    </source>
</evidence>
<evidence type="ECO:0000313" key="4">
    <source>
        <dbReference type="Proteomes" id="UP000255139"/>
    </source>
</evidence>
<evidence type="ECO:0000313" key="1">
    <source>
        <dbReference type="EMBL" id="STQ87171.1"/>
    </source>
</evidence>
<evidence type="ECO:0008006" key="5">
    <source>
        <dbReference type="Google" id="ProtNLM"/>
    </source>
</evidence>
<dbReference type="Proteomes" id="UP000029922">
    <property type="component" value="Unassembled WGS sequence"/>
</dbReference>
<organism evidence="1 4">
    <name type="scientific">Helicobacter muridarum</name>
    <dbReference type="NCBI Taxonomy" id="216"/>
    <lineage>
        <taxon>Bacteria</taxon>
        <taxon>Pseudomonadati</taxon>
        <taxon>Campylobacterota</taxon>
        <taxon>Epsilonproteobacteria</taxon>
        <taxon>Campylobacterales</taxon>
        <taxon>Helicobacteraceae</taxon>
        <taxon>Helicobacter</taxon>
    </lineage>
</organism>
<dbReference type="Proteomes" id="UP000255139">
    <property type="component" value="Unassembled WGS sequence"/>
</dbReference>
<dbReference type="EMBL" id="JRPD02000002">
    <property type="protein sequence ID" value="TLE01303.1"/>
    <property type="molecule type" value="Genomic_DNA"/>
</dbReference>
<gene>
    <name evidence="2" type="ORF">LS73_001045</name>
    <name evidence="1" type="ORF">NCTC12714_01993</name>
</gene>
<name>A0A099TVV9_9HELI</name>
<reference evidence="2 3" key="1">
    <citation type="journal article" date="2014" name="Genome Announc.">
        <title>Draft genome sequences of eight enterohepatic helicobacter species isolated from both laboratory and wild rodents.</title>
        <authorList>
            <person name="Sheh A."/>
            <person name="Shen Z."/>
            <person name="Fox J.G."/>
        </authorList>
    </citation>
    <scope>NUCLEOTIDE SEQUENCE [LARGE SCALE GENOMIC DNA]</scope>
    <source>
        <strain evidence="2 3">ST1</strain>
    </source>
</reference>
<evidence type="ECO:0000313" key="3">
    <source>
        <dbReference type="Proteomes" id="UP000029922"/>
    </source>
</evidence>